<reference evidence="2" key="1">
    <citation type="journal article" date="2021" name="Proc. Natl. Acad. Sci. U.S.A.">
        <title>A Catalog of Tens of Thousands of Viruses from Human Metagenomes Reveals Hidden Associations with Chronic Diseases.</title>
        <authorList>
            <person name="Tisza M.J."/>
            <person name="Buck C.B."/>
        </authorList>
    </citation>
    <scope>NUCLEOTIDE SEQUENCE</scope>
    <source>
        <strain evidence="2">CtX5W26</strain>
    </source>
</reference>
<name>A0A8S5UEL2_9CAUD</name>
<feature type="compositionally biased region" description="Basic and acidic residues" evidence="1">
    <location>
        <begin position="41"/>
        <end position="50"/>
    </location>
</feature>
<dbReference type="EMBL" id="BK016076">
    <property type="protein sequence ID" value="DAF92943.1"/>
    <property type="molecule type" value="Genomic_DNA"/>
</dbReference>
<evidence type="ECO:0000256" key="1">
    <source>
        <dbReference type="SAM" id="MobiDB-lite"/>
    </source>
</evidence>
<feature type="region of interest" description="Disordered" evidence="1">
    <location>
        <begin position="41"/>
        <end position="108"/>
    </location>
</feature>
<evidence type="ECO:0000313" key="2">
    <source>
        <dbReference type="EMBL" id="DAF92943.1"/>
    </source>
</evidence>
<sequence>MIRYRNLSVVSKSYYGVTFRPGEVKEVPGYIHSRYFEVVTDTKEESKTSESTKSPKKKQISQSKINNDFKISTPENASVDDTVDTSEETTTQVKEEPTNLKSEKIKEE</sequence>
<accession>A0A8S5UEL2</accession>
<protein>
    <submittedName>
        <fullName evidence="2">Uncharacterized protein</fullName>
    </submittedName>
</protein>
<organism evidence="2">
    <name type="scientific">Siphoviridae sp. ctX5W26</name>
    <dbReference type="NCBI Taxonomy" id="2825540"/>
    <lineage>
        <taxon>Viruses</taxon>
        <taxon>Duplodnaviria</taxon>
        <taxon>Heunggongvirae</taxon>
        <taxon>Uroviricota</taxon>
        <taxon>Caudoviricetes</taxon>
    </lineage>
</organism>
<proteinExistence type="predicted"/>
<feature type="compositionally biased region" description="Basic and acidic residues" evidence="1">
    <location>
        <begin position="93"/>
        <end position="108"/>
    </location>
</feature>